<dbReference type="Proteomes" id="UP000504603">
    <property type="component" value="Unplaced"/>
</dbReference>
<feature type="compositionally biased region" description="Basic and acidic residues" evidence="1">
    <location>
        <begin position="58"/>
        <end position="77"/>
    </location>
</feature>
<feature type="region of interest" description="Disordered" evidence="1">
    <location>
        <begin position="58"/>
        <end position="89"/>
    </location>
</feature>
<reference evidence="3" key="1">
    <citation type="submission" date="2025-08" db="UniProtKB">
        <authorList>
            <consortium name="RefSeq"/>
        </authorList>
    </citation>
    <scope>IDENTIFICATION</scope>
    <source>
        <strain evidence="3">OHB3-1</strain>
    </source>
</reference>
<dbReference type="RefSeq" id="XP_022158971.1">
    <property type="nucleotide sequence ID" value="XM_022303279.1"/>
</dbReference>
<keyword evidence="2" id="KW-1185">Reference proteome</keyword>
<dbReference type="AlphaFoldDB" id="A0A6J1E2I2"/>
<evidence type="ECO:0000256" key="1">
    <source>
        <dbReference type="SAM" id="MobiDB-lite"/>
    </source>
</evidence>
<evidence type="ECO:0000313" key="3">
    <source>
        <dbReference type="RefSeq" id="XP_022158971.1"/>
    </source>
</evidence>
<name>A0A6J1E2I2_MOMCH</name>
<dbReference type="GeneID" id="111025415"/>
<evidence type="ECO:0000313" key="2">
    <source>
        <dbReference type="Proteomes" id="UP000504603"/>
    </source>
</evidence>
<proteinExistence type="predicted"/>
<dbReference type="OrthoDB" id="1702682at2759"/>
<accession>A0A6J1E2I2</accession>
<sequence>MPEHGVTVQLIPKTRDSLMSVQFSARCSNLVNISNQIVELQSITSKEVNPVEARADKTEASHLHMTEKQKQTEHENATAEYRPAPPYPKRLKKKEQDVQFRKFLNVLKKLHVNIPLVEALEQMPNYVRFLKEILKKKRKLGEYETVAMSKACSTILTSKILAKMKDPGNFTIPVSIGG</sequence>
<organism evidence="2 3">
    <name type="scientific">Momordica charantia</name>
    <name type="common">Bitter gourd</name>
    <name type="synonym">Balsam pear</name>
    <dbReference type="NCBI Taxonomy" id="3673"/>
    <lineage>
        <taxon>Eukaryota</taxon>
        <taxon>Viridiplantae</taxon>
        <taxon>Streptophyta</taxon>
        <taxon>Embryophyta</taxon>
        <taxon>Tracheophyta</taxon>
        <taxon>Spermatophyta</taxon>
        <taxon>Magnoliopsida</taxon>
        <taxon>eudicotyledons</taxon>
        <taxon>Gunneridae</taxon>
        <taxon>Pentapetalae</taxon>
        <taxon>rosids</taxon>
        <taxon>fabids</taxon>
        <taxon>Cucurbitales</taxon>
        <taxon>Cucurbitaceae</taxon>
        <taxon>Momordiceae</taxon>
        <taxon>Momordica</taxon>
    </lineage>
</organism>
<protein>
    <submittedName>
        <fullName evidence="3">Uncharacterized protein LOC111025415</fullName>
    </submittedName>
</protein>
<gene>
    <name evidence="3" type="primary">LOC111025415</name>
</gene>
<dbReference type="PANTHER" id="PTHR33067:SF39">
    <property type="entry name" value="TRANSCRIPTION FACTOR INTERACTOR AND REGULATOR CCHC(ZN) FAMILY"/>
    <property type="match status" value="1"/>
</dbReference>
<dbReference type="PANTHER" id="PTHR33067">
    <property type="entry name" value="RNA-DIRECTED DNA POLYMERASE-RELATED"/>
    <property type="match status" value="1"/>
</dbReference>
<dbReference type="KEGG" id="mcha:111025415"/>